<feature type="compositionally biased region" description="Low complexity" evidence="3">
    <location>
        <begin position="171"/>
        <end position="188"/>
    </location>
</feature>
<protein>
    <submittedName>
        <fullName evidence="4">Midnolin-B</fullName>
    </submittedName>
</protein>
<feature type="region of interest" description="Disordered" evidence="3">
    <location>
        <begin position="171"/>
        <end position="190"/>
    </location>
</feature>
<sequence>SRLSSGKLQDLGVMEGSKLTLVPTVEAGLMSQVSRPEQSVMQALESLTETQVNDFLSGRSPLTLALRVGDHMMFVQLQLAAQQSTGQLQHSVGSSCSEVSLALLVPSPASGSPASGSPASGSPASGSPASGSPAWPGKCPHPPRPGMPGCCAWRMISCLCFPSPCQVDCGTRSSSSPGSSPAPTAPSRKPGAVIESFVNHAPGVFSGTFSGTLHPTCQDSSGRPRRDIGTILQILNDLLSATRHYQGMPQSLTQLRCQTQFSSSSSSS</sequence>
<organism evidence="4 5">
    <name type="scientific">Dryobates pubescens</name>
    <name type="common">Downy woodpecker</name>
    <name type="synonym">Picoides pubescens</name>
    <dbReference type="NCBI Taxonomy" id="118200"/>
    <lineage>
        <taxon>Eukaryota</taxon>
        <taxon>Metazoa</taxon>
        <taxon>Chordata</taxon>
        <taxon>Craniata</taxon>
        <taxon>Vertebrata</taxon>
        <taxon>Euteleostomi</taxon>
        <taxon>Archelosauria</taxon>
        <taxon>Archosauria</taxon>
        <taxon>Dinosauria</taxon>
        <taxon>Saurischia</taxon>
        <taxon>Theropoda</taxon>
        <taxon>Coelurosauria</taxon>
        <taxon>Aves</taxon>
        <taxon>Neognathae</taxon>
        <taxon>Neoaves</taxon>
        <taxon>Telluraves</taxon>
        <taxon>Coraciimorphae</taxon>
        <taxon>Piciformes</taxon>
        <taxon>Picidae</taxon>
        <taxon>Dryobates</taxon>
    </lineage>
</organism>
<dbReference type="PANTHER" id="PTHR23010:SF1">
    <property type="entry name" value="MIDNOLIN"/>
    <property type="match status" value="1"/>
</dbReference>
<feature type="non-terminal residue" evidence="4">
    <location>
        <position position="1"/>
    </location>
</feature>
<reference evidence="4 5" key="1">
    <citation type="submission" date="2014-04" db="EMBL/GenBank/DDBJ databases">
        <title>Genome evolution of avian class.</title>
        <authorList>
            <person name="Zhang G."/>
            <person name="Li C."/>
        </authorList>
    </citation>
    <scope>NUCLEOTIDE SEQUENCE [LARGE SCALE GENOMIC DNA]</scope>
    <source>
        <strain evidence="4">BGI_N307</strain>
    </source>
</reference>
<feature type="region of interest" description="Disordered" evidence="3">
    <location>
        <begin position="108"/>
        <end position="137"/>
    </location>
</feature>
<feature type="non-terminal residue" evidence="4">
    <location>
        <position position="268"/>
    </location>
</feature>
<evidence type="ECO:0000256" key="2">
    <source>
        <dbReference type="ARBA" id="ARBA00023242"/>
    </source>
</evidence>
<dbReference type="PANTHER" id="PTHR23010">
    <property type="entry name" value="MIDNOLIN"/>
    <property type="match status" value="1"/>
</dbReference>
<proteinExistence type="predicted"/>
<evidence type="ECO:0000256" key="3">
    <source>
        <dbReference type="SAM" id="MobiDB-lite"/>
    </source>
</evidence>
<dbReference type="Proteomes" id="UP000053875">
    <property type="component" value="Unassembled WGS sequence"/>
</dbReference>
<dbReference type="EMBL" id="KL214753">
    <property type="protein sequence ID" value="KFV61647.1"/>
    <property type="molecule type" value="Genomic_DNA"/>
</dbReference>
<evidence type="ECO:0000313" key="4">
    <source>
        <dbReference type="EMBL" id="KFV61647.1"/>
    </source>
</evidence>
<keyword evidence="2" id="KW-0539">Nucleus</keyword>
<name>A0A093G4C9_DRYPU</name>
<dbReference type="AlphaFoldDB" id="A0A093G4C9"/>
<evidence type="ECO:0000313" key="5">
    <source>
        <dbReference type="Proteomes" id="UP000053875"/>
    </source>
</evidence>
<dbReference type="GO" id="GO:0005634">
    <property type="term" value="C:nucleus"/>
    <property type="evidence" value="ECO:0007669"/>
    <property type="project" value="UniProtKB-SubCell"/>
</dbReference>
<keyword evidence="5" id="KW-1185">Reference proteome</keyword>
<dbReference type="InterPro" id="IPR039336">
    <property type="entry name" value="Midnolin"/>
</dbReference>
<gene>
    <name evidence="4" type="ORF">N307_08348</name>
</gene>
<accession>A0A093G4C9</accession>
<evidence type="ECO:0000256" key="1">
    <source>
        <dbReference type="ARBA" id="ARBA00004123"/>
    </source>
</evidence>
<comment type="subcellular location">
    <subcellularLocation>
        <location evidence="1">Nucleus</location>
    </subcellularLocation>
</comment>